<feature type="region of interest" description="Disordered" evidence="1">
    <location>
        <begin position="558"/>
        <end position="579"/>
    </location>
</feature>
<feature type="compositionally biased region" description="Acidic residues" evidence="1">
    <location>
        <begin position="111"/>
        <end position="121"/>
    </location>
</feature>
<feature type="region of interest" description="Disordered" evidence="1">
    <location>
        <begin position="1"/>
        <end position="42"/>
    </location>
</feature>
<comment type="caution">
    <text evidence="3">The sequence shown here is derived from an EMBL/GenBank/DDBJ whole genome shotgun (WGS) entry which is preliminary data.</text>
</comment>
<evidence type="ECO:0000256" key="1">
    <source>
        <dbReference type="SAM" id="MobiDB-lite"/>
    </source>
</evidence>
<feature type="compositionally biased region" description="Polar residues" evidence="1">
    <location>
        <begin position="213"/>
        <end position="224"/>
    </location>
</feature>
<dbReference type="Proteomes" id="UP001437256">
    <property type="component" value="Unassembled WGS sequence"/>
</dbReference>
<reference evidence="3 4" key="1">
    <citation type="submission" date="2024-05" db="EMBL/GenBank/DDBJ databases">
        <title>A draft genome resource for the thread blight pathogen Marasmius tenuissimus strain MS-2.</title>
        <authorList>
            <person name="Yulfo-Soto G.E."/>
            <person name="Baruah I.K."/>
            <person name="Amoako-Attah I."/>
            <person name="Bukari Y."/>
            <person name="Meinhardt L.W."/>
            <person name="Bailey B.A."/>
            <person name="Cohen S.P."/>
        </authorList>
    </citation>
    <scope>NUCLEOTIDE SEQUENCE [LARGE SCALE GENOMIC DNA]</scope>
    <source>
        <strain evidence="3 4">MS-2</strain>
    </source>
</reference>
<dbReference type="EMBL" id="JBBXMP010000093">
    <property type="protein sequence ID" value="KAL0062884.1"/>
    <property type="molecule type" value="Genomic_DNA"/>
</dbReference>
<dbReference type="InterPro" id="IPR045341">
    <property type="entry name" value="DUF6532"/>
</dbReference>
<feature type="compositionally biased region" description="Low complexity" evidence="1">
    <location>
        <begin position="228"/>
        <end position="245"/>
    </location>
</feature>
<name>A0ABR2ZNX0_9AGAR</name>
<feature type="region of interest" description="Disordered" evidence="1">
    <location>
        <begin position="76"/>
        <end position="186"/>
    </location>
</feature>
<feature type="compositionally biased region" description="Low complexity" evidence="1">
    <location>
        <begin position="76"/>
        <end position="86"/>
    </location>
</feature>
<evidence type="ECO:0000313" key="3">
    <source>
        <dbReference type="EMBL" id="KAL0062884.1"/>
    </source>
</evidence>
<sequence>MSSQTANSQPAKRNCKASQKASDPNNVASQNQKGKTPAKKAAKKIMTALGSLPYTQEGLQNIMNQIVAAGGLDAALAQGAAASTSATKKRKATGSSSLPSKKKARKTVVESDAEEDEDDDVLASIFGEEIQTLNGDKTRTRTDKDDEQAKEDEDDDDNGGLSGSDDDTDDEGNNPQAADEDGNRIPIVPEMENLEAAWNAMRDDIRATNGINQVNPSQVASQVPATPATPSRRSGSGPSSSSPLVPSFPAPPRLNRNGKVSHKINFNHFTPCTQQVLSATHPEVRRSVVLENAFPSVDKYTWVRELSEMAIAGVVDGNEALLATVQCVFADPALRKLFTQYCLYSRGGLLSTTTTKTRNSIAGHYGIPGDKDAKAISKTVAWLLQKGNFKMGSLDAEPETCNCQEPYQNLIFMTLIRTIFFSKGRADAAVFKALTVKQSIPRPVFVLLSTAIKHALTIWSGGAERKGEFGKSSKERYQFHLQGWNLLEEKAPMYTANLSKCLFRTVAEQTNKTFLLQEAIDKLDDVDVSGLESMAKCNEILNAPLGGAPAIPANATADPAAPAAAGPAADPAAGPAAAV</sequence>
<feature type="region of interest" description="Disordered" evidence="1">
    <location>
        <begin position="213"/>
        <end position="259"/>
    </location>
</feature>
<accession>A0ABR2ZNX0</accession>
<gene>
    <name evidence="3" type="ORF">AAF712_010205</name>
</gene>
<proteinExistence type="predicted"/>
<feature type="compositionally biased region" description="Acidic residues" evidence="1">
    <location>
        <begin position="145"/>
        <end position="172"/>
    </location>
</feature>
<dbReference type="Pfam" id="PF20149">
    <property type="entry name" value="DUF6532"/>
    <property type="match status" value="1"/>
</dbReference>
<evidence type="ECO:0000259" key="2">
    <source>
        <dbReference type="Pfam" id="PF20149"/>
    </source>
</evidence>
<feature type="domain" description="DUF6532" evidence="2">
    <location>
        <begin position="282"/>
        <end position="484"/>
    </location>
</feature>
<keyword evidence="4" id="KW-1185">Reference proteome</keyword>
<feature type="compositionally biased region" description="Polar residues" evidence="1">
    <location>
        <begin position="1"/>
        <end position="32"/>
    </location>
</feature>
<evidence type="ECO:0000313" key="4">
    <source>
        <dbReference type="Proteomes" id="UP001437256"/>
    </source>
</evidence>
<protein>
    <recommendedName>
        <fullName evidence="2">DUF6532 domain-containing protein</fullName>
    </recommendedName>
</protein>
<organism evidence="3 4">
    <name type="scientific">Marasmius tenuissimus</name>
    <dbReference type="NCBI Taxonomy" id="585030"/>
    <lineage>
        <taxon>Eukaryota</taxon>
        <taxon>Fungi</taxon>
        <taxon>Dikarya</taxon>
        <taxon>Basidiomycota</taxon>
        <taxon>Agaricomycotina</taxon>
        <taxon>Agaricomycetes</taxon>
        <taxon>Agaricomycetidae</taxon>
        <taxon>Agaricales</taxon>
        <taxon>Marasmiineae</taxon>
        <taxon>Marasmiaceae</taxon>
        <taxon>Marasmius</taxon>
    </lineage>
</organism>